<name>A0A2S2Q6V8_9HEMI</name>
<organism evidence="1">
    <name type="scientific">Sipha flava</name>
    <name type="common">yellow sugarcane aphid</name>
    <dbReference type="NCBI Taxonomy" id="143950"/>
    <lineage>
        <taxon>Eukaryota</taxon>
        <taxon>Metazoa</taxon>
        <taxon>Ecdysozoa</taxon>
        <taxon>Arthropoda</taxon>
        <taxon>Hexapoda</taxon>
        <taxon>Insecta</taxon>
        <taxon>Pterygota</taxon>
        <taxon>Neoptera</taxon>
        <taxon>Paraneoptera</taxon>
        <taxon>Hemiptera</taxon>
        <taxon>Sternorrhyncha</taxon>
        <taxon>Aphidomorpha</taxon>
        <taxon>Aphidoidea</taxon>
        <taxon>Aphididae</taxon>
        <taxon>Sipha</taxon>
    </lineage>
</organism>
<sequence length="123" mass="14099">MSLNFPLKSPLDIDNVVSKLTKSIQNVVLSSSSSTTNKNKNKSSISHSLFLVNHIKCYNFINAKRCARTLWQNIKYSRHKTIYKNLKTNLKTQLAKYRSEQVSLYLSTLTSNNGSFWIIKPKS</sequence>
<accession>A0A2S2Q6V8</accession>
<gene>
    <name evidence="1" type="ORF">g.117926</name>
</gene>
<evidence type="ECO:0008006" key="2">
    <source>
        <dbReference type="Google" id="ProtNLM"/>
    </source>
</evidence>
<reference evidence="1" key="1">
    <citation type="submission" date="2018-04" db="EMBL/GenBank/DDBJ databases">
        <title>Transcriptome assembly of Sipha flava.</title>
        <authorList>
            <person name="Scully E.D."/>
            <person name="Geib S.M."/>
            <person name="Palmer N.A."/>
            <person name="Koch K."/>
            <person name="Bradshaw J."/>
            <person name="Heng-Moss T."/>
            <person name="Sarath G."/>
        </authorList>
    </citation>
    <scope>NUCLEOTIDE SEQUENCE</scope>
</reference>
<protein>
    <recommendedName>
        <fullName evidence="2">RNA-directed DNA polymerase</fullName>
    </recommendedName>
</protein>
<dbReference type="EMBL" id="GGMS01004280">
    <property type="protein sequence ID" value="MBY73483.1"/>
    <property type="molecule type" value="Transcribed_RNA"/>
</dbReference>
<proteinExistence type="predicted"/>
<evidence type="ECO:0000313" key="1">
    <source>
        <dbReference type="EMBL" id="MBY73483.1"/>
    </source>
</evidence>
<dbReference type="AlphaFoldDB" id="A0A2S2Q6V8"/>